<reference evidence="2 3" key="1">
    <citation type="submission" date="2019-06" db="EMBL/GenBank/DDBJ databases">
        <title>Sequencing the genomes of 1000 actinobacteria strains.</title>
        <authorList>
            <person name="Klenk H.-P."/>
        </authorList>
    </citation>
    <scope>NUCLEOTIDE SEQUENCE [LARGE SCALE GENOMIC DNA]</scope>
    <source>
        <strain evidence="2 3">DSM 45679</strain>
    </source>
</reference>
<dbReference type="InterPro" id="IPR009339">
    <property type="entry name" value="DUF998"/>
</dbReference>
<dbReference type="Proteomes" id="UP000320876">
    <property type="component" value="Unassembled WGS sequence"/>
</dbReference>
<comment type="caution">
    <text evidence="2">The sequence shown here is derived from an EMBL/GenBank/DDBJ whole genome shotgun (WGS) entry which is preliminary data.</text>
</comment>
<keyword evidence="3" id="KW-1185">Reference proteome</keyword>
<feature type="transmembrane region" description="Helical" evidence="1">
    <location>
        <begin position="151"/>
        <end position="171"/>
    </location>
</feature>
<dbReference type="AlphaFoldDB" id="A0A542DN28"/>
<evidence type="ECO:0000313" key="3">
    <source>
        <dbReference type="Proteomes" id="UP000320876"/>
    </source>
</evidence>
<keyword evidence="1" id="KW-0472">Membrane</keyword>
<gene>
    <name evidence="2" type="ORF">FB471_4309</name>
</gene>
<dbReference type="Pfam" id="PF06197">
    <property type="entry name" value="DUF998"/>
    <property type="match status" value="1"/>
</dbReference>
<feature type="transmembrane region" description="Helical" evidence="1">
    <location>
        <begin position="65"/>
        <end position="83"/>
    </location>
</feature>
<keyword evidence="1" id="KW-0812">Transmembrane</keyword>
<proteinExistence type="predicted"/>
<sequence>MAGAVAWVLIVQFFVLHLLVQAAWRTPYSWARNDISDLGTTVCGQAPGYRTYVCSPWHSAMNASFVVLGACVAAGGVLLGIALSRGTAGRLLPRLAGALLALAGVGTVLVGANPGNLELTAHLVGAAAATLCGNAGLLLLGLALRRNGRAVGTVGVGAALVGFAGVLIALAQQLGLFGGLQGWGGAVERVAIFPMLIAMIVIGVSYLTRRPGMRPTR</sequence>
<accession>A0A542DN28</accession>
<feature type="transmembrane region" description="Helical" evidence="1">
    <location>
        <begin position="119"/>
        <end position="144"/>
    </location>
</feature>
<dbReference type="EMBL" id="VFML01000001">
    <property type="protein sequence ID" value="TQJ04511.1"/>
    <property type="molecule type" value="Genomic_DNA"/>
</dbReference>
<evidence type="ECO:0000256" key="1">
    <source>
        <dbReference type="SAM" id="Phobius"/>
    </source>
</evidence>
<feature type="transmembrane region" description="Helical" evidence="1">
    <location>
        <begin position="95"/>
        <end position="113"/>
    </location>
</feature>
<name>A0A542DN28_AMYCI</name>
<protein>
    <submittedName>
        <fullName evidence="2">Uncharacterized protein DUF998</fullName>
    </submittedName>
</protein>
<feature type="transmembrane region" description="Helical" evidence="1">
    <location>
        <begin position="191"/>
        <end position="208"/>
    </location>
</feature>
<keyword evidence="1" id="KW-1133">Transmembrane helix</keyword>
<organism evidence="2 3">
    <name type="scientific">Amycolatopsis cihanbeyliensis</name>
    <dbReference type="NCBI Taxonomy" id="1128664"/>
    <lineage>
        <taxon>Bacteria</taxon>
        <taxon>Bacillati</taxon>
        <taxon>Actinomycetota</taxon>
        <taxon>Actinomycetes</taxon>
        <taxon>Pseudonocardiales</taxon>
        <taxon>Pseudonocardiaceae</taxon>
        <taxon>Amycolatopsis</taxon>
    </lineage>
</organism>
<evidence type="ECO:0000313" key="2">
    <source>
        <dbReference type="EMBL" id="TQJ04511.1"/>
    </source>
</evidence>